<dbReference type="InterPro" id="IPR050498">
    <property type="entry name" value="Ycf3"/>
</dbReference>
<protein>
    <submittedName>
        <fullName evidence="4">Tetratricopeptide repeat protein</fullName>
    </submittedName>
</protein>
<evidence type="ECO:0000313" key="5">
    <source>
        <dbReference type="Proteomes" id="UP000480684"/>
    </source>
</evidence>
<organism evidence="4 5">
    <name type="scientific">Magnetospirillum aberrantis SpK</name>
    <dbReference type="NCBI Taxonomy" id="908842"/>
    <lineage>
        <taxon>Bacteria</taxon>
        <taxon>Pseudomonadati</taxon>
        <taxon>Pseudomonadota</taxon>
        <taxon>Alphaproteobacteria</taxon>
        <taxon>Rhodospirillales</taxon>
        <taxon>Rhodospirillaceae</taxon>
        <taxon>Magnetospirillum</taxon>
    </lineage>
</organism>
<accession>A0A7C9QTS4</accession>
<dbReference type="Pfam" id="PF13432">
    <property type="entry name" value="TPR_16"/>
    <property type="match status" value="2"/>
</dbReference>
<keyword evidence="2 3" id="KW-0802">TPR repeat</keyword>
<dbReference type="PANTHER" id="PTHR44858:SF1">
    <property type="entry name" value="UDP-N-ACETYLGLUCOSAMINE--PEPTIDE N-ACETYLGLUCOSAMINYLTRANSFERASE SPINDLY-RELATED"/>
    <property type="match status" value="1"/>
</dbReference>
<dbReference type="InterPro" id="IPR002201">
    <property type="entry name" value="Glyco_trans_9"/>
</dbReference>
<feature type="repeat" description="TPR" evidence="3">
    <location>
        <begin position="142"/>
        <end position="175"/>
    </location>
</feature>
<keyword evidence="1" id="KW-0677">Repeat</keyword>
<sequence>MDKAELDERFHQATQHLRAGSLDVAESICRDILHSRPDDYGANHLLALCLERDGRFPEAASAYLRTILLSPGNPAPYLHLGNLCVTMHQPKDAMSAYDQALAIRPQWSGALVAKARLLSALHRVPEALVTFRQAVIAAPTDVQLLTEFGLAAQATGELDEALAALQQAAGLAPENGLVLSNLGNHLQQYMGRPQEALPIHQRAVSIAPDNAVIRYNHALTSLSLGLFDDGWRDYEWRWRARPGGLRQRVFAQPQWDGVDLNDRIILLHAEQGYGDTIQFLRFVERVRCRGGRVVLQVRPALLPLVRDFPGVERVVTPEQDTGHIDTHLPLLSLPHVLGLTREIDLTMEEPYLKANPRKVKEWRDRMAEMAEGFRIGIVWAGDPKHGGDHLRSIPLPLMAGELSRVAGGISLFSLQKFESHESGPVNCDTSGLVDLSSRLVDFSDTAAAIAALDLVITVDTAVAHLAGALGKPVWVLLPFASDWRWQQGRDDSPWYPSMRLFRQSRRGDWRAVLEDVVTALAT</sequence>
<name>A0A7C9QTS4_9PROT</name>
<dbReference type="SUPFAM" id="SSF48452">
    <property type="entry name" value="TPR-like"/>
    <property type="match status" value="1"/>
</dbReference>
<dbReference type="SUPFAM" id="SSF53756">
    <property type="entry name" value="UDP-Glycosyltransferase/glycogen phosphorylase"/>
    <property type="match status" value="1"/>
</dbReference>
<evidence type="ECO:0000256" key="2">
    <source>
        <dbReference type="ARBA" id="ARBA00022803"/>
    </source>
</evidence>
<dbReference type="Proteomes" id="UP000480684">
    <property type="component" value="Unassembled WGS sequence"/>
</dbReference>
<comment type="caution">
    <text evidence="4">The sequence shown here is derived from an EMBL/GenBank/DDBJ whole genome shotgun (WGS) entry which is preliminary data.</text>
</comment>
<dbReference type="Gene3D" id="1.25.40.10">
    <property type="entry name" value="Tetratricopeptide repeat domain"/>
    <property type="match status" value="2"/>
</dbReference>
<dbReference type="EMBL" id="JAAIYP010000036">
    <property type="protein sequence ID" value="NFV80364.1"/>
    <property type="molecule type" value="Genomic_DNA"/>
</dbReference>
<dbReference type="Pfam" id="PF01075">
    <property type="entry name" value="Glyco_transf_9"/>
    <property type="match status" value="1"/>
</dbReference>
<dbReference type="InterPro" id="IPR019734">
    <property type="entry name" value="TPR_rpt"/>
</dbReference>
<evidence type="ECO:0000256" key="3">
    <source>
        <dbReference type="PROSITE-ProRule" id="PRU00339"/>
    </source>
</evidence>
<evidence type="ECO:0000256" key="1">
    <source>
        <dbReference type="ARBA" id="ARBA00022737"/>
    </source>
</evidence>
<keyword evidence="5" id="KW-1185">Reference proteome</keyword>
<dbReference type="PROSITE" id="PS50005">
    <property type="entry name" value="TPR"/>
    <property type="match status" value="2"/>
</dbReference>
<dbReference type="InterPro" id="IPR011990">
    <property type="entry name" value="TPR-like_helical_dom_sf"/>
</dbReference>
<evidence type="ECO:0000313" key="4">
    <source>
        <dbReference type="EMBL" id="NFV80364.1"/>
    </source>
</evidence>
<proteinExistence type="predicted"/>
<dbReference type="RefSeq" id="WP_163678468.1">
    <property type="nucleotide sequence ID" value="NZ_JAAIYP010000036.1"/>
</dbReference>
<reference evidence="4 5" key="1">
    <citation type="submission" date="2020-02" db="EMBL/GenBank/DDBJ databases">
        <authorList>
            <person name="Dziuba M."/>
            <person name="Kuznetsov B."/>
            <person name="Mardanov A."/>
            <person name="Ravin N."/>
            <person name="Grouzdev D."/>
        </authorList>
    </citation>
    <scope>NUCLEOTIDE SEQUENCE [LARGE SCALE GENOMIC DNA]</scope>
    <source>
        <strain evidence="4 5">SpK</strain>
    </source>
</reference>
<dbReference type="Gene3D" id="3.40.50.2000">
    <property type="entry name" value="Glycogen Phosphorylase B"/>
    <property type="match status" value="1"/>
</dbReference>
<dbReference type="GO" id="GO:0016757">
    <property type="term" value="F:glycosyltransferase activity"/>
    <property type="evidence" value="ECO:0007669"/>
    <property type="project" value="InterPro"/>
</dbReference>
<dbReference type="SMART" id="SM00028">
    <property type="entry name" value="TPR"/>
    <property type="match status" value="5"/>
</dbReference>
<gene>
    <name evidence="4" type="ORF">G4223_09595</name>
</gene>
<feature type="repeat" description="TPR" evidence="3">
    <location>
        <begin position="74"/>
        <end position="107"/>
    </location>
</feature>
<dbReference type="PANTHER" id="PTHR44858">
    <property type="entry name" value="TETRATRICOPEPTIDE REPEAT PROTEIN 6"/>
    <property type="match status" value="1"/>
</dbReference>
<dbReference type="AlphaFoldDB" id="A0A7C9QTS4"/>